<protein>
    <submittedName>
        <fullName evidence="1">Uncharacterized protein</fullName>
    </submittedName>
</protein>
<keyword evidence="1" id="KW-0614">Plasmid</keyword>
<name>F8GUB7_CUPNN</name>
<dbReference type="KEGG" id="cnc:CNE_BB1p09090"/>
<geneLocation type="plasmid" evidence="1 2">
    <name>pBB1</name>
</geneLocation>
<evidence type="ECO:0000313" key="1">
    <source>
        <dbReference type="EMBL" id="AEI82321.1"/>
    </source>
</evidence>
<reference evidence="1 2" key="1">
    <citation type="journal article" date="2011" name="J. Bacteriol.">
        <title>Complete genome sequence of the type strain Cupriavidus necator N-1.</title>
        <authorList>
            <person name="Poehlein A."/>
            <person name="Kusian B."/>
            <person name="Friedrich B."/>
            <person name="Daniel R."/>
            <person name="Bowien B."/>
        </authorList>
    </citation>
    <scope>NUCLEOTIDE SEQUENCE [LARGE SCALE GENOMIC DNA]</scope>
    <source>
        <strain evidence="2">ATCC 43291 / DSM 13513 / CCUG 52238 / LMG 8453 / N-1</strain>
        <plasmid evidence="1 2">pBB1</plasmid>
    </source>
</reference>
<dbReference type="EMBL" id="CP002879">
    <property type="protein sequence ID" value="AEI82321.1"/>
    <property type="molecule type" value="Genomic_DNA"/>
</dbReference>
<gene>
    <name evidence="1" type="ordered locus">CNE_BB1p09090</name>
</gene>
<dbReference type="AlphaFoldDB" id="F8GUB7"/>
<organism evidence="1 2">
    <name type="scientific">Cupriavidus necator (strain ATCC 43291 / DSM 13513 / CCUG 52238 / LMG 8453 / N-1)</name>
    <name type="common">Ralstonia eutropha</name>
    <dbReference type="NCBI Taxonomy" id="1042878"/>
    <lineage>
        <taxon>Bacteria</taxon>
        <taxon>Pseudomonadati</taxon>
        <taxon>Pseudomonadota</taxon>
        <taxon>Betaproteobacteria</taxon>
        <taxon>Burkholderiales</taxon>
        <taxon>Burkholderiaceae</taxon>
        <taxon>Cupriavidus</taxon>
    </lineage>
</organism>
<dbReference type="HOGENOM" id="CLU_2552555_0_0_4"/>
<accession>F8GUB7</accession>
<dbReference type="Proteomes" id="UP000006798">
    <property type="component" value="Plasmid pBB1"/>
</dbReference>
<sequence length="82" mass="9108">MLVRASNGTHSLAIRHEKRSEVDQSTDTIWYPLCRQGDGGAAKAMANQNNWAVNGAKDLFDDLDIIVCGETYKFAWLAPTPR</sequence>
<evidence type="ECO:0000313" key="2">
    <source>
        <dbReference type="Proteomes" id="UP000006798"/>
    </source>
</evidence>
<proteinExistence type="predicted"/>